<dbReference type="PANTHER" id="PTHR13886">
    <property type="entry name" value="JNK/SAPK-ASSOCIATED PROTEIN"/>
    <property type="match status" value="1"/>
</dbReference>
<evidence type="ECO:0000313" key="3">
    <source>
        <dbReference type="Ensembl" id="ENSBMSP00010022026.1"/>
    </source>
</evidence>
<accession>A0A8C0I3B8</accession>
<dbReference type="PANTHER" id="PTHR13886:SF3">
    <property type="entry name" value="C-JUN-AMINO-TERMINAL KINASE-INTERACTING PROTEIN 3"/>
    <property type="match status" value="1"/>
</dbReference>
<name>A0A8C0I3B8_BALMU</name>
<dbReference type="AlphaFoldDB" id="A0A8C0I3B8"/>
<dbReference type="InterPro" id="IPR034743">
    <property type="entry name" value="RH1"/>
</dbReference>
<evidence type="ECO:0000259" key="2">
    <source>
        <dbReference type="PROSITE" id="PS51776"/>
    </source>
</evidence>
<dbReference type="GO" id="GO:0019894">
    <property type="term" value="F:kinesin binding"/>
    <property type="evidence" value="ECO:0007669"/>
    <property type="project" value="TreeGrafter"/>
</dbReference>
<dbReference type="Ensembl" id="ENSBMST00010024278.1">
    <property type="protein sequence ID" value="ENSBMSP00010022026.1"/>
    <property type="gene ID" value="ENSBMSG00010016002.1"/>
</dbReference>
<protein>
    <recommendedName>
        <fullName evidence="2">RH1 domain-containing protein</fullName>
    </recommendedName>
</protein>
<dbReference type="GO" id="GO:0008432">
    <property type="term" value="F:JUN kinase binding"/>
    <property type="evidence" value="ECO:0007669"/>
    <property type="project" value="TreeGrafter"/>
</dbReference>
<dbReference type="GO" id="GO:0005078">
    <property type="term" value="F:MAP-kinase scaffold activity"/>
    <property type="evidence" value="ECO:0007669"/>
    <property type="project" value="InterPro"/>
</dbReference>
<dbReference type="PROSITE" id="PS51776">
    <property type="entry name" value="RH1"/>
    <property type="match status" value="1"/>
</dbReference>
<evidence type="ECO:0000256" key="1">
    <source>
        <dbReference type="SAM" id="MobiDB-lite"/>
    </source>
</evidence>
<proteinExistence type="predicted"/>
<reference evidence="3" key="1">
    <citation type="submission" date="2023-09" db="UniProtKB">
        <authorList>
            <consortium name="Ensembl"/>
        </authorList>
    </citation>
    <scope>IDENTIFICATION</scope>
</reference>
<feature type="domain" description="RH1" evidence="2">
    <location>
        <begin position="12"/>
        <end position="92"/>
    </location>
</feature>
<sequence>MLEIQVDEGGGVVVYQDDCCSGSVMSERVSLLAGSISRESERLIHCCDEEVVKELMPLVVNVLENQAHEAELEPLREDDEQLLTQQEPEKALRKPAEEKFIEFEDALEQEKGELQIQVEHCEFQTRQLELKARNFADQVSRLEGLEERESGMKMTQTYVEHIERSKMRQVGGSGQTESTLPGRRWGGKPGARAWSPPPRGAMAPRLREREGSPFVPLQLRPLVPAANTRSPGSGHEKALFSLHMSPWWVMSVNKEIQALPWWASSATHWAMVGGAVESSDLATESVVCQRRPSRA</sequence>
<dbReference type="GeneTree" id="ENSGT00940000153496"/>
<dbReference type="OMA" id="HCCDEEV"/>
<dbReference type="GO" id="GO:0030159">
    <property type="term" value="F:signaling receptor complex adaptor activity"/>
    <property type="evidence" value="ECO:0007669"/>
    <property type="project" value="TreeGrafter"/>
</dbReference>
<dbReference type="Pfam" id="PF09744">
    <property type="entry name" value="RH1"/>
    <property type="match status" value="1"/>
</dbReference>
<dbReference type="GO" id="GO:0005737">
    <property type="term" value="C:cytoplasm"/>
    <property type="evidence" value="ECO:0007669"/>
    <property type="project" value="TreeGrafter"/>
</dbReference>
<dbReference type="GO" id="GO:0016192">
    <property type="term" value="P:vesicle-mediated transport"/>
    <property type="evidence" value="ECO:0007669"/>
    <property type="project" value="TreeGrafter"/>
</dbReference>
<organism evidence="3">
    <name type="scientific">Balaenoptera musculus</name>
    <name type="common">Blue whale</name>
    <dbReference type="NCBI Taxonomy" id="9771"/>
    <lineage>
        <taxon>Eukaryota</taxon>
        <taxon>Metazoa</taxon>
        <taxon>Chordata</taxon>
        <taxon>Craniata</taxon>
        <taxon>Vertebrata</taxon>
        <taxon>Euteleostomi</taxon>
        <taxon>Mammalia</taxon>
        <taxon>Eutheria</taxon>
        <taxon>Laurasiatheria</taxon>
        <taxon>Artiodactyla</taxon>
        <taxon>Whippomorpha</taxon>
        <taxon>Cetacea</taxon>
        <taxon>Mysticeti</taxon>
        <taxon>Balaenopteridae</taxon>
        <taxon>Balaenoptera</taxon>
    </lineage>
</organism>
<feature type="region of interest" description="Disordered" evidence="1">
    <location>
        <begin position="167"/>
        <end position="200"/>
    </location>
</feature>
<dbReference type="InterPro" id="IPR039911">
    <property type="entry name" value="JIP3/JIP4"/>
</dbReference>